<reference evidence="1 2" key="1">
    <citation type="submission" date="2020-07" db="EMBL/GenBank/DDBJ databases">
        <title>Spirosoma foliorum sp. nov., isolated from the leaves on the Nejang mountain Korea, Republic of.</title>
        <authorList>
            <person name="Ho H."/>
            <person name="Lee Y.-J."/>
            <person name="Nurcahyanto D.-A."/>
            <person name="Kim S.-G."/>
        </authorList>
    </citation>
    <scope>NUCLEOTIDE SEQUENCE [LARGE SCALE GENOMIC DNA]</scope>
    <source>
        <strain evidence="1 2">PL0136</strain>
    </source>
</reference>
<organism evidence="1 2">
    <name type="scientific">Spirosoma foliorum</name>
    <dbReference type="NCBI Taxonomy" id="2710596"/>
    <lineage>
        <taxon>Bacteria</taxon>
        <taxon>Pseudomonadati</taxon>
        <taxon>Bacteroidota</taxon>
        <taxon>Cytophagia</taxon>
        <taxon>Cytophagales</taxon>
        <taxon>Cytophagaceae</taxon>
        <taxon>Spirosoma</taxon>
    </lineage>
</organism>
<evidence type="ECO:0000313" key="2">
    <source>
        <dbReference type="Proteomes" id="UP000515369"/>
    </source>
</evidence>
<accession>A0A7G5GW21</accession>
<evidence type="ECO:0000313" key="1">
    <source>
        <dbReference type="EMBL" id="QMW03063.1"/>
    </source>
</evidence>
<dbReference type="EMBL" id="CP059732">
    <property type="protein sequence ID" value="QMW03063.1"/>
    <property type="molecule type" value="Genomic_DNA"/>
</dbReference>
<protein>
    <submittedName>
        <fullName evidence="1">Uncharacterized protein</fullName>
    </submittedName>
</protein>
<dbReference type="RefSeq" id="WP_182460351.1">
    <property type="nucleotide sequence ID" value="NZ_CP059732.1"/>
</dbReference>
<name>A0A7G5GW21_9BACT</name>
<dbReference type="Proteomes" id="UP000515369">
    <property type="component" value="Chromosome"/>
</dbReference>
<keyword evidence="2" id="KW-1185">Reference proteome</keyword>
<proteinExistence type="predicted"/>
<dbReference type="AlphaFoldDB" id="A0A7G5GW21"/>
<sequence length="61" mass="6571">MTLLKHIFFVVAILPAQLFAQSITAQLQLNIIHIGRYIPVSLGTGVEVGLSPKSSIQLNGL</sequence>
<gene>
    <name evidence="1" type="ORF">H3H32_35165</name>
</gene>
<dbReference type="KEGG" id="sfol:H3H32_35165"/>